<dbReference type="Proteomes" id="UP000405524">
    <property type="component" value="Unassembled WGS sequence"/>
</dbReference>
<evidence type="ECO:0008006" key="4">
    <source>
        <dbReference type="Google" id="ProtNLM"/>
    </source>
</evidence>
<organism evidence="2 3">
    <name type="scientific">Collinsella intestinalis</name>
    <dbReference type="NCBI Taxonomy" id="147207"/>
    <lineage>
        <taxon>Bacteria</taxon>
        <taxon>Bacillati</taxon>
        <taxon>Actinomycetota</taxon>
        <taxon>Coriobacteriia</taxon>
        <taxon>Coriobacteriales</taxon>
        <taxon>Coriobacteriaceae</taxon>
        <taxon>Collinsella</taxon>
    </lineage>
</organism>
<feature type="compositionally biased region" description="Basic and acidic residues" evidence="1">
    <location>
        <begin position="103"/>
        <end position="133"/>
    </location>
</feature>
<evidence type="ECO:0000313" key="3">
    <source>
        <dbReference type="Proteomes" id="UP000405524"/>
    </source>
</evidence>
<protein>
    <recommendedName>
        <fullName evidence="4">DUF2992 family protein</fullName>
    </recommendedName>
</protein>
<dbReference type="GeneID" id="77465679"/>
<evidence type="ECO:0000313" key="2">
    <source>
        <dbReference type="EMBL" id="VWL93063.1"/>
    </source>
</evidence>
<dbReference type="AlphaFoldDB" id="A0A5K1IVS2"/>
<feature type="compositionally biased region" description="Basic residues" evidence="1">
    <location>
        <begin position="134"/>
        <end position="143"/>
    </location>
</feature>
<dbReference type="Pfam" id="PF11208">
    <property type="entry name" value="DUF2992"/>
    <property type="match status" value="1"/>
</dbReference>
<evidence type="ECO:0000256" key="1">
    <source>
        <dbReference type="SAM" id="MobiDB-lite"/>
    </source>
</evidence>
<dbReference type="OrthoDB" id="4570726at2"/>
<dbReference type="EMBL" id="CABWIC010000007">
    <property type="protein sequence ID" value="VWL93063.1"/>
    <property type="molecule type" value="Genomic_DNA"/>
</dbReference>
<dbReference type="RefSeq" id="WP_006722349.1">
    <property type="nucleotide sequence ID" value="NZ_CABWIC010000007.1"/>
</dbReference>
<reference evidence="2 3" key="1">
    <citation type="submission" date="2019-10" db="EMBL/GenBank/DDBJ databases">
        <authorList>
            <person name="Wolf R A."/>
        </authorList>
    </citation>
    <scope>NUCLEOTIDE SEQUENCE [LARGE SCALE GENOMIC DNA]</scope>
    <source>
        <strain evidence="2">Collinsella_intestinalis_DSM_13632</strain>
    </source>
</reference>
<feature type="region of interest" description="Disordered" evidence="1">
    <location>
        <begin position="66"/>
        <end position="143"/>
    </location>
</feature>
<name>A0A5K1IVS2_9ACTN</name>
<dbReference type="InterPro" id="IPR016787">
    <property type="entry name" value="UCP021328"/>
</dbReference>
<accession>A0A5K1IVS2</accession>
<proteinExistence type="predicted"/>
<gene>
    <name evidence="2" type="ORF">JKKLCJKK_00694</name>
</gene>
<dbReference type="PIRSF" id="PIRSF021328">
    <property type="entry name" value="UCP021328"/>
    <property type="match status" value="1"/>
</dbReference>
<sequence length="143" mass="16661">MRKSEVSSTLTVYHDGQFWVGVVEHVENDMLKVERVVFGAEPSNEEVYTWVLERWSSLRLSAEAEPVGPRVGRLPGNPKRRAREAAKAMHQRGPSTVSQLALARERERVKDESRSERAVRRQDEARSRWEGRCERKRRKHRGK</sequence>